<name>A0A7J6L6K6_PEROL</name>
<accession>A0A7J6L6K6</accession>
<organism evidence="2 3">
    <name type="scientific">Perkinsus olseni</name>
    <name type="common">Perkinsus atlanticus</name>
    <dbReference type="NCBI Taxonomy" id="32597"/>
    <lineage>
        <taxon>Eukaryota</taxon>
        <taxon>Sar</taxon>
        <taxon>Alveolata</taxon>
        <taxon>Perkinsozoa</taxon>
        <taxon>Perkinsea</taxon>
        <taxon>Perkinsida</taxon>
        <taxon>Perkinsidae</taxon>
        <taxon>Perkinsus</taxon>
    </lineage>
</organism>
<dbReference type="AlphaFoldDB" id="A0A7J6L6K6"/>
<proteinExistence type="predicted"/>
<gene>
    <name evidence="2" type="ORF">FOZ61_007995</name>
</gene>
<comment type="caution">
    <text evidence="2">The sequence shown here is derived from an EMBL/GenBank/DDBJ whole genome shotgun (WGS) entry which is preliminary data.</text>
</comment>
<dbReference type="Proteomes" id="UP000570595">
    <property type="component" value="Unassembled WGS sequence"/>
</dbReference>
<feature type="region of interest" description="Disordered" evidence="1">
    <location>
        <begin position="500"/>
        <end position="525"/>
    </location>
</feature>
<sequence length="765" mass="83154">MRTDGSYVEPASLPAGKYTAVIQDGNVICPELPRLTAFEMVVTDGLFGQAAKFYAEGLDHGPSSTPWSIHSRLDADLVWYDSGTVMTLKRFGSLTIERPPMCFHSSPRSLLSSFGNELYARLHLEPPTSTKDHTQIIVCDTELGLIVGIKGNAPKRWTSTGYGVLLERQQSVDTAAVSAASGATESTDDHIHTTPLDKADHRIWKDDGIKLLCRAIIPAGTYKAIEVYGSVVSPPFPNLTDFEMLVTTAGSGSRARFTARGLDPASPDGQWSSSSHEVDLVWYSGDVVRMLGKLGLLEVDKARRCLHGQPEGAVNDFFKDLTVFLRPGRPPPGKLFTKLIVCLTAGGFVVGIGRNGLKHWYSSEYGFLLAPNPMLQPSWYDERQVVEPSKGAIPVSKRKRPPAPTASLSKRPKRDERTSARSLKDNPAHLGMSNITRPEQVSRSAGGSSILLMASSSVAHSPLPQVGVDGRVAVHENNNTDENKGLSIPPVVHEVRAKEFDDDHDGDGGLESIDDEDSSSHEDWLESLFGSPGAVFTSLPAEVMDVTPGFDGHHRETGDMPSTADLDEHELTGVFDIGAHQNTVPIMPSVDSRPPATHSPLPIDPTGVDGRHPRMGDNTPSVSSAIHEGAYETDDTGLDSVKEVVMYVETEPDTDRLWVKLIFSLCNYEEPLYFHDATAVQDDDHGGCLQLDLSGEGHSFTRYPRPSSMYSIRAQSIPLTSFRICGTARGSSCFLMFNRTDSIGQAGGLTTSTTIKMQLHRVSHS</sequence>
<reference evidence="2 3" key="1">
    <citation type="submission" date="2020-04" db="EMBL/GenBank/DDBJ databases">
        <title>Perkinsus olseni comparative genomics.</title>
        <authorList>
            <person name="Bogema D.R."/>
        </authorList>
    </citation>
    <scope>NUCLEOTIDE SEQUENCE [LARGE SCALE GENOMIC DNA]</scope>
    <source>
        <strain evidence="2">ATCC PRA-179</strain>
    </source>
</reference>
<dbReference type="EMBL" id="JABAHT010000506">
    <property type="protein sequence ID" value="KAF4654845.1"/>
    <property type="molecule type" value="Genomic_DNA"/>
</dbReference>
<protein>
    <submittedName>
        <fullName evidence="2">Uncharacterized protein</fullName>
    </submittedName>
</protein>
<evidence type="ECO:0000313" key="2">
    <source>
        <dbReference type="EMBL" id="KAF4654845.1"/>
    </source>
</evidence>
<feature type="compositionally biased region" description="Basic and acidic residues" evidence="1">
    <location>
        <begin position="413"/>
        <end position="427"/>
    </location>
</feature>
<feature type="region of interest" description="Disordered" evidence="1">
    <location>
        <begin position="390"/>
        <end position="442"/>
    </location>
</feature>
<evidence type="ECO:0000313" key="3">
    <source>
        <dbReference type="Proteomes" id="UP000570595"/>
    </source>
</evidence>
<evidence type="ECO:0000256" key="1">
    <source>
        <dbReference type="SAM" id="MobiDB-lite"/>
    </source>
</evidence>
<feature type="compositionally biased region" description="Polar residues" evidence="1">
    <location>
        <begin position="433"/>
        <end position="442"/>
    </location>
</feature>
<dbReference type="OrthoDB" id="10403808at2759"/>